<dbReference type="NCBIfam" id="TIGR00835">
    <property type="entry name" value="agcS"/>
    <property type="match status" value="1"/>
</dbReference>
<keyword evidence="9" id="KW-0997">Cell inner membrane</keyword>
<feature type="transmembrane region" description="Helical" evidence="9">
    <location>
        <begin position="198"/>
        <end position="218"/>
    </location>
</feature>
<keyword evidence="4" id="KW-1003">Cell membrane</keyword>
<accession>A0A853IJP2</accession>
<dbReference type="PROSITE" id="PS00873">
    <property type="entry name" value="NA_ALANINE_SYMP"/>
    <property type="match status" value="1"/>
</dbReference>
<evidence type="ECO:0000256" key="8">
    <source>
        <dbReference type="ARBA" id="ARBA00023136"/>
    </source>
</evidence>
<evidence type="ECO:0000256" key="9">
    <source>
        <dbReference type="RuleBase" id="RU363064"/>
    </source>
</evidence>
<keyword evidence="8 9" id="KW-0472">Membrane</keyword>
<evidence type="ECO:0000256" key="4">
    <source>
        <dbReference type="ARBA" id="ARBA00022475"/>
    </source>
</evidence>
<evidence type="ECO:0000256" key="3">
    <source>
        <dbReference type="ARBA" id="ARBA00022448"/>
    </source>
</evidence>
<dbReference type="FunFam" id="1.20.1740.10:FF:000004">
    <property type="entry name" value="Sodium:alanine symporter family protein"/>
    <property type="match status" value="1"/>
</dbReference>
<dbReference type="PRINTS" id="PR00175">
    <property type="entry name" value="NAALASMPORT"/>
</dbReference>
<evidence type="ECO:0000256" key="2">
    <source>
        <dbReference type="ARBA" id="ARBA00009261"/>
    </source>
</evidence>
<keyword evidence="3 9" id="KW-0813">Transport</keyword>
<dbReference type="GO" id="GO:0005886">
    <property type="term" value="C:plasma membrane"/>
    <property type="evidence" value="ECO:0007669"/>
    <property type="project" value="UniProtKB-SubCell"/>
</dbReference>
<dbReference type="RefSeq" id="WP_180569888.1">
    <property type="nucleotide sequence ID" value="NZ_JACCKB010000031.1"/>
</dbReference>
<dbReference type="Gene3D" id="1.20.1740.10">
    <property type="entry name" value="Amino acid/polyamine transporter I"/>
    <property type="match status" value="1"/>
</dbReference>
<dbReference type="AlphaFoldDB" id="A0A853IJP2"/>
<dbReference type="GO" id="GO:0005283">
    <property type="term" value="F:amino acid:sodium symporter activity"/>
    <property type="evidence" value="ECO:0007669"/>
    <property type="project" value="InterPro"/>
</dbReference>
<organism evidence="10 11">
    <name type="scientific">Spartinivicinus marinus</name>
    <dbReference type="NCBI Taxonomy" id="2994442"/>
    <lineage>
        <taxon>Bacteria</taxon>
        <taxon>Pseudomonadati</taxon>
        <taxon>Pseudomonadota</taxon>
        <taxon>Gammaproteobacteria</taxon>
        <taxon>Oceanospirillales</taxon>
        <taxon>Zooshikellaceae</taxon>
        <taxon>Spartinivicinus</taxon>
    </lineage>
</organism>
<dbReference type="PANTHER" id="PTHR30330">
    <property type="entry name" value="AGSS FAMILY TRANSPORTER, SODIUM-ALANINE"/>
    <property type="match status" value="1"/>
</dbReference>
<feature type="transmembrane region" description="Helical" evidence="9">
    <location>
        <begin position="224"/>
        <end position="246"/>
    </location>
</feature>
<feature type="transmembrane region" description="Helical" evidence="9">
    <location>
        <begin position="434"/>
        <end position="458"/>
    </location>
</feature>
<dbReference type="Proteomes" id="UP000569732">
    <property type="component" value="Unassembled WGS sequence"/>
</dbReference>
<evidence type="ECO:0000256" key="5">
    <source>
        <dbReference type="ARBA" id="ARBA00022692"/>
    </source>
</evidence>
<keyword evidence="5 9" id="KW-0812">Transmembrane</keyword>
<dbReference type="EMBL" id="JACCKB010000031">
    <property type="protein sequence ID" value="NYZ67866.1"/>
    <property type="molecule type" value="Genomic_DNA"/>
</dbReference>
<dbReference type="PANTHER" id="PTHR30330:SF1">
    <property type="entry name" value="AMINO-ACID CARRIER PROTEIN ALST"/>
    <property type="match status" value="1"/>
</dbReference>
<dbReference type="InterPro" id="IPR001463">
    <property type="entry name" value="Na/Ala_symport"/>
</dbReference>
<name>A0A853IJP2_9GAMM</name>
<keyword evidence="6 9" id="KW-0769">Symport</keyword>
<sequence>MSTTETVTSLEALEQALSSFVDAGNGLIWGNLLIWLLLAAGIYFTVFSGFIQIRRFGYSAKALFSSRQSSDGNISSFQAFCTSLAARVGTGNLAGVATAIYAGGPGAIFWMWVIALLGMATSFIECTLAQVYKTDSGDGTFRGGPAYYIQKGLGQRWLGIIFAISLIIAFGLVFNAVQSNTISAAMQTAFNTGDIKFIDYYIGFAIIIVAAIVIFGGIRSIARFAEYCVPVMALIYLLIAVVVILMNIDKLPGVFSTIFDHAFKLESAAGGAAGWMIKEAFMNGLKRGLFSNEAGMGSAPNAAAVASPNPPHPATQGIVSMMGVFIDTVVICTATAAIVLLSNQLVPGSELSGSNLTQEALTEHVGTWGSYFIAFAILLFAFTSIVANYYYGETNLMFIKESKALLFAYRLVVLGMILFGAVAKVSLVWNMADLSMGVMAIINIIAILLLSKIAFTVLKDFDEQLKANKKPVFDRKKFPFLDRTMDQNVWNKKN</sequence>
<evidence type="ECO:0000313" key="10">
    <source>
        <dbReference type="EMBL" id="NYZ67866.1"/>
    </source>
</evidence>
<evidence type="ECO:0000313" key="11">
    <source>
        <dbReference type="Proteomes" id="UP000569732"/>
    </source>
</evidence>
<feature type="transmembrane region" description="Helical" evidence="9">
    <location>
        <begin position="157"/>
        <end position="177"/>
    </location>
</feature>
<evidence type="ECO:0000256" key="6">
    <source>
        <dbReference type="ARBA" id="ARBA00022847"/>
    </source>
</evidence>
<feature type="transmembrane region" description="Helical" evidence="9">
    <location>
        <begin position="318"/>
        <end position="341"/>
    </location>
</feature>
<feature type="transmembrane region" description="Helical" evidence="9">
    <location>
        <begin position="371"/>
        <end position="392"/>
    </location>
</feature>
<comment type="caution">
    <text evidence="10">The sequence shown here is derived from an EMBL/GenBank/DDBJ whole genome shotgun (WGS) entry which is preliminary data.</text>
</comment>
<evidence type="ECO:0000256" key="1">
    <source>
        <dbReference type="ARBA" id="ARBA00004651"/>
    </source>
</evidence>
<feature type="transmembrane region" description="Helical" evidence="9">
    <location>
        <begin position="404"/>
        <end position="422"/>
    </location>
</feature>
<comment type="subcellular location">
    <subcellularLocation>
        <location evidence="9">Cell inner membrane</location>
        <topology evidence="9">Multi-pass membrane protein</topology>
    </subcellularLocation>
    <subcellularLocation>
        <location evidence="1">Cell membrane</location>
        <topology evidence="1">Multi-pass membrane protein</topology>
    </subcellularLocation>
</comment>
<keyword evidence="11" id="KW-1185">Reference proteome</keyword>
<dbReference type="Pfam" id="PF01235">
    <property type="entry name" value="Na_Ala_symp"/>
    <property type="match status" value="1"/>
</dbReference>
<evidence type="ECO:0000256" key="7">
    <source>
        <dbReference type="ARBA" id="ARBA00022989"/>
    </source>
</evidence>
<keyword evidence="7 9" id="KW-1133">Transmembrane helix</keyword>
<gene>
    <name evidence="10" type="ORF">H0A36_17770</name>
</gene>
<proteinExistence type="inferred from homology"/>
<reference evidence="10 11" key="1">
    <citation type="submission" date="2020-07" db="EMBL/GenBank/DDBJ databases">
        <title>Endozoicomonas sp. nov., isolated from sediment.</title>
        <authorList>
            <person name="Gu T."/>
        </authorList>
    </citation>
    <scope>NUCLEOTIDE SEQUENCE [LARGE SCALE GENOMIC DNA]</scope>
    <source>
        <strain evidence="10 11">SM1973</strain>
    </source>
</reference>
<feature type="transmembrane region" description="Helical" evidence="9">
    <location>
        <begin position="27"/>
        <end position="51"/>
    </location>
</feature>
<protein>
    <submittedName>
        <fullName evidence="10">Alanine:cation symporter family protein</fullName>
    </submittedName>
</protein>
<comment type="similarity">
    <text evidence="2 9">Belongs to the alanine or glycine:cation symporter (AGCS) (TC 2.A.25) family.</text>
</comment>